<dbReference type="PANTHER" id="PTHR10465:SF3">
    <property type="entry name" value="TRANSMEMBRANE GTPASE MARF-RELATED"/>
    <property type="match status" value="1"/>
</dbReference>
<dbReference type="KEGG" id="spu:105442437"/>
<dbReference type="GeneID" id="105442437"/>
<dbReference type="InterPro" id="IPR045063">
    <property type="entry name" value="Dynamin_N"/>
</dbReference>
<dbReference type="InterPro" id="IPR027094">
    <property type="entry name" value="Mitofusin_fam"/>
</dbReference>
<dbReference type="OrthoDB" id="7317571at2759"/>
<keyword evidence="8" id="KW-1185">Reference proteome</keyword>
<dbReference type="CDD" id="cd00882">
    <property type="entry name" value="Ras_like_GTPase"/>
    <property type="match status" value="1"/>
</dbReference>
<dbReference type="GO" id="GO:0016020">
    <property type="term" value="C:membrane"/>
    <property type="evidence" value="ECO:0007669"/>
    <property type="project" value="UniProtKB-SubCell"/>
</dbReference>
<keyword evidence="2" id="KW-0547">Nucleotide-binding</keyword>
<name>A0A7M7N2T2_STRPU</name>
<dbReference type="PANTHER" id="PTHR10465">
    <property type="entry name" value="TRANSMEMBRANE GTPASE FZO1"/>
    <property type="match status" value="1"/>
</dbReference>
<dbReference type="GO" id="GO:0007005">
    <property type="term" value="P:mitochondrion organization"/>
    <property type="evidence" value="ECO:0007669"/>
    <property type="project" value="UniProtKB-ARBA"/>
</dbReference>
<protein>
    <recommendedName>
        <fullName evidence="6">Dynamin N-terminal domain-containing protein</fullName>
    </recommendedName>
</protein>
<feature type="domain" description="Dynamin N-terminal" evidence="6">
    <location>
        <begin position="32"/>
        <end position="212"/>
    </location>
</feature>
<sequence length="297" mass="33153">MVHAMIDSLNMEQVKIESLKTTLIRKRMKVPIFGPTSGGKSMVINAMVGKELLPSSMGHTTNCFLQIEEARDDDAACDPNVPREGARLPSFSEVGSHFIIRRSQFATESTTNAAMSYEENSIIPLDIPLLHDLSDAKADQPLDICRYVEIFLAKDDHKCPLLTHFLQILDCPGISMCREMGDKVKAFCEDADVHVLIVNTMSGISAETKEHFLKVKERLPNPDIIIGFTVWDMVDNERPERKEKVKRGHLTDAFGLLKSTGTVSTMEEAKERCFFISGREALSDALGEQSIYSMSLL</sequence>
<proteinExistence type="predicted"/>
<evidence type="ECO:0000256" key="1">
    <source>
        <dbReference type="ARBA" id="ARBA00004370"/>
    </source>
</evidence>
<keyword evidence="5" id="KW-0472">Membrane</keyword>
<comment type="subcellular location">
    <subcellularLocation>
        <location evidence="1">Membrane</location>
    </subcellularLocation>
</comment>
<reference evidence="8" key="1">
    <citation type="submission" date="2015-02" db="EMBL/GenBank/DDBJ databases">
        <title>Genome sequencing for Strongylocentrotus purpuratus.</title>
        <authorList>
            <person name="Murali S."/>
            <person name="Liu Y."/>
            <person name="Vee V."/>
            <person name="English A."/>
            <person name="Wang M."/>
            <person name="Skinner E."/>
            <person name="Han Y."/>
            <person name="Muzny D.M."/>
            <person name="Worley K.C."/>
            <person name="Gibbs R.A."/>
        </authorList>
    </citation>
    <scope>NUCLEOTIDE SEQUENCE</scope>
</reference>
<keyword evidence="4" id="KW-0342">GTP-binding</keyword>
<dbReference type="SUPFAM" id="SSF52540">
    <property type="entry name" value="P-loop containing nucleoside triphosphate hydrolases"/>
    <property type="match status" value="1"/>
</dbReference>
<evidence type="ECO:0000256" key="4">
    <source>
        <dbReference type="ARBA" id="ARBA00023134"/>
    </source>
</evidence>
<dbReference type="InParanoid" id="A0A7M7N2T2"/>
<evidence type="ECO:0000256" key="5">
    <source>
        <dbReference type="ARBA" id="ARBA00023136"/>
    </source>
</evidence>
<evidence type="ECO:0000256" key="3">
    <source>
        <dbReference type="ARBA" id="ARBA00022801"/>
    </source>
</evidence>
<accession>A0A7M7N2T2</accession>
<dbReference type="InterPro" id="IPR027417">
    <property type="entry name" value="P-loop_NTPase"/>
</dbReference>
<dbReference type="Pfam" id="PF00350">
    <property type="entry name" value="Dynamin_N"/>
    <property type="match status" value="1"/>
</dbReference>
<dbReference type="RefSeq" id="XP_030830354.1">
    <property type="nucleotide sequence ID" value="XM_030974494.1"/>
</dbReference>
<dbReference type="Gene3D" id="3.40.50.300">
    <property type="entry name" value="P-loop containing nucleotide triphosphate hydrolases"/>
    <property type="match status" value="1"/>
</dbReference>
<dbReference type="EnsemblMetazoa" id="XM_030974494">
    <property type="protein sequence ID" value="XP_030830354"/>
    <property type="gene ID" value="LOC105442437"/>
</dbReference>
<reference evidence="7" key="2">
    <citation type="submission" date="2021-01" db="UniProtKB">
        <authorList>
            <consortium name="EnsemblMetazoa"/>
        </authorList>
    </citation>
    <scope>IDENTIFICATION</scope>
</reference>
<dbReference type="GO" id="GO:0003924">
    <property type="term" value="F:GTPase activity"/>
    <property type="evidence" value="ECO:0007669"/>
    <property type="project" value="InterPro"/>
</dbReference>
<evidence type="ECO:0000313" key="8">
    <source>
        <dbReference type="Proteomes" id="UP000007110"/>
    </source>
</evidence>
<dbReference type="Proteomes" id="UP000007110">
    <property type="component" value="Unassembled WGS sequence"/>
</dbReference>
<evidence type="ECO:0000256" key="2">
    <source>
        <dbReference type="ARBA" id="ARBA00022741"/>
    </source>
</evidence>
<keyword evidence="3" id="KW-0378">Hydrolase</keyword>
<evidence type="ECO:0000259" key="6">
    <source>
        <dbReference type="Pfam" id="PF00350"/>
    </source>
</evidence>
<organism evidence="7 8">
    <name type="scientific">Strongylocentrotus purpuratus</name>
    <name type="common">Purple sea urchin</name>
    <dbReference type="NCBI Taxonomy" id="7668"/>
    <lineage>
        <taxon>Eukaryota</taxon>
        <taxon>Metazoa</taxon>
        <taxon>Echinodermata</taxon>
        <taxon>Eleutherozoa</taxon>
        <taxon>Echinozoa</taxon>
        <taxon>Echinoidea</taxon>
        <taxon>Euechinoidea</taxon>
        <taxon>Echinacea</taxon>
        <taxon>Camarodonta</taxon>
        <taxon>Echinidea</taxon>
        <taxon>Strongylocentrotidae</taxon>
        <taxon>Strongylocentrotus</taxon>
    </lineage>
</organism>
<dbReference type="OMA" id="WINHNCL"/>
<evidence type="ECO:0000313" key="7">
    <source>
        <dbReference type="EnsemblMetazoa" id="XP_030830354"/>
    </source>
</evidence>
<dbReference type="AlphaFoldDB" id="A0A7M7N2T2"/>
<dbReference type="GO" id="GO:0005525">
    <property type="term" value="F:GTP binding"/>
    <property type="evidence" value="ECO:0007669"/>
    <property type="project" value="UniProtKB-KW"/>
</dbReference>